<feature type="compositionally biased region" description="Polar residues" evidence="1">
    <location>
        <begin position="1"/>
        <end position="15"/>
    </location>
</feature>
<comment type="caution">
    <text evidence="2">The sequence shown here is derived from an EMBL/GenBank/DDBJ whole genome shotgun (WGS) entry which is preliminary data.</text>
</comment>
<reference evidence="2 3" key="1">
    <citation type="journal article" date="2019" name="bioRxiv">
        <title>Bacteria contribute to plant secondary compound degradation in a generalist herbivore system.</title>
        <authorList>
            <person name="Francoeur C.B."/>
            <person name="Khadempour L."/>
            <person name="Moreira-Soto R.D."/>
            <person name="Gotting K."/>
            <person name="Book A.J."/>
            <person name="Pinto-Tomas A.A."/>
            <person name="Keefover-Ring K."/>
            <person name="Currie C.R."/>
        </authorList>
    </citation>
    <scope>NUCLEOTIDE SEQUENCE [LARGE SCALE GENOMIC DNA]</scope>
    <source>
        <strain evidence="2 3">Acro-805</strain>
    </source>
</reference>
<name>A0ABX0QY38_9GAMM</name>
<sequence>MSDQTVIEPTTTSAPDATALSPAESFANEVSAPVASTSDTSAATSVVASPDGAADVASQPAAAPIVAADAASQPSATPAVAADVTPQPAVAASAVQQDISASVKDFTQAFNFVEQGVEKLGVAAKDELIALARKYL</sequence>
<feature type="compositionally biased region" description="Low complexity" evidence="1">
    <location>
        <begin position="30"/>
        <end position="60"/>
    </location>
</feature>
<protein>
    <submittedName>
        <fullName evidence="2">Uncharacterized protein</fullName>
    </submittedName>
</protein>
<accession>A0ABX0QY38</accession>
<dbReference type="EMBL" id="VWXD01000003">
    <property type="protein sequence ID" value="NIF00809.1"/>
    <property type="molecule type" value="Genomic_DNA"/>
</dbReference>
<feature type="region of interest" description="Disordered" evidence="1">
    <location>
        <begin position="1"/>
        <end position="60"/>
    </location>
</feature>
<gene>
    <name evidence="2" type="ORF">F3J38_12170</name>
</gene>
<evidence type="ECO:0000313" key="2">
    <source>
        <dbReference type="EMBL" id="NIF00809.1"/>
    </source>
</evidence>
<evidence type="ECO:0000313" key="3">
    <source>
        <dbReference type="Proteomes" id="UP000780690"/>
    </source>
</evidence>
<keyword evidence="3" id="KW-1185">Reference proteome</keyword>
<evidence type="ECO:0000256" key="1">
    <source>
        <dbReference type="SAM" id="MobiDB-lite"/>
    </source>
</evidence>
<proteinExistence type="predicted"/>
<dbReference type="Proteomes" id="UP000780690">
    <property type="component" value="Unassembled WGS sequence"/>
</dbReference>
<dbReference type="RefSeq" id="WP_167138656.1">
    <property type="nucleotide sequence ID" value="NZ_VWXD01000003.1"/>
</dbReference>
<organism evidence="2 3">
    <name type="scientific">Candidatus Pantoea formicae</name>
    <dbReference type="NCBI Taxonomy" id="2608355"/>
    <lineage>
        <taxon>Bacteria</taxon>
        <taxon>Pseudomonadati</taxon>
        <taxon>Pseudomonadota</taxon>
        <taxon>Gammaproteobacteria</taxon>
        <taxon>Enterobacterales</taxon>
        <taxon>Erwiniaceae</taxon>
        <taxon>Pantoea</taxon>
    </lineage>
</organism>